<dbReference type="Gene3D" id="3.30.950.10">
    <property type="entry name" value="Methyltransferase, Cobalt-precorrin-4 Transmethylase, Domain 2"/>
    <property type="match status" value="1"/>
</dbReference>
<feature type="domain" description="Tetrapyrrole biosynthesis uroporphyrinogen III synthase" evidence="8">
    <location>
        <begin position="265"/>
        <end position="492"/>
    </location>
</feature>
<dbReference type="InterPro" id="IPR035996">
    <property type="entry name" value="4pyrrol_Methylase_sf"/>
</dbReference>
<dbReference type="InterPro" id="IPR003754">
    <property type="entry name" value="4pyrrol_synth_uPrphyn_synth"/>
</dbReference>
<evidence type="ECO:0000256" key="2">
    <source>
        <dbReference type="ARBA" id="ARBA00022603"/>
    </source>
</evidence>
<accession>A0A6N7XS88</accession>
<dbReference type="InterPro" id="IPR000878">
    <property type="entry name" value="4pyrrol_Mease"/>
</dbReference>
<dbReference type="Gene3D" id="3.40.1010.10">
    <property type="entry name" value="Cobalt-precorrin-4 Transmethylase, Domain 1"/>
    <property type="match status" value="1"/>
</dbReference>
<dbReference type="CDD" id="cd06578">
    <property type="entry name" value="HemD"/>
    <property type="match status" value="1"/>
</dbReference>
<dbReference type="GO" id="GO:0004851">
    <property type="term" value="F:uroporphyrin-III C-methyltransferase activity"/>
    <property type="evidence" value="ECO:0007669"/>
    <property type="project" value="UniProtKB-EC"/>
</dbReference>
<dbReference type="Gene3D" id="3.40.50.10090">
    <property type="match status" value="2"/>
</dbReference>
<dbReference type="GO" id="GO:0019354">
    <property type="term" value="P:siroheme biosynthetic process"/>
    <property type="evidence" value="ECO:0007669"/>
    <property type="project" value="InterPro"/>
</dbReference>
<evidence type="ECO:0000259" key="7">
    <source>
        <dbReference type="Pfam" id="PF00590"/>
    </source>
</evidence>
<dbReference type="Proteomes" id="UP000469523">
    <property type="component" value="Unassembled WGS sequence"/>
</dbReference>
<dbReference type="NCBIfam" id="TIGR01469">
    <property type="entry name" value="cobA_cysG_Cterm"/>
    <property type="match status" value="1"/>
</dbReference>
<sequence>MKGKVYLIGAGPGDPDLITLKGLSYLEKADVVVYDRLASPKLLDHIKRDAKLIYVGKASKNHIKTQDEINEIIYQEAKDGNLVVRLKGGDPYVFGRGGEEGIYLYDRGIEFEVVPGVTSAIGGLCYAGIPITHRDIATSFHVITGHLKDEEEELDWKSLSALKGTLVFLMGVSNLKNISENLMKNGKSKDTPTAIINWGTTSNQKTVIGRLSNIYDKAIEENIKPPSLIVVGDVVGLREKLNFFENKPLLGKNIVITREKSHASETINKIEELGGNVISFPTIKVEKISPNEELDKSIINITNYSYLIFTSVNGVNIFFQRFFQLGMDIRTLANIKIAAVGSKTAAAMGKYGINPEIVPNEFVAEGLIDELSKVLSKEDNVLIPRAKIGRNELIDELSQIATINDLKIYHTVKDEENKEKIMDILNDLDSYYLLFTSSSTFTNFSEILKEDVGPALEKGKIISIGPITTKTIEEAGYSVYKQAKEYTIDGILELLIKEK</sequence>
<dbReference type="PANTHER" id="PTHR45790:SF3">
    <property type="entry name" value="S-ADENOSYL-L-METHIONINE-DEPENDENT UROPORPHYRINOGEN III METHYLTRANSFERASE, CHLOROPLASTIC"/>
    <property type="match status" value="1"/>
</dbReference>
<dbReference type="EMBL" id="VUNQ01000003">
    <property type="protein sequence ID" value="MSU00283.1"/>
    <property type="molecule type" value="Genomic_DNA"/>
</dbReference>
<dbReference type="SUPFAM" id="SSF69618">
    <property type="entry name" value="HemD-like"/>
    <property type="match status" value="1"/>
</dbReference>
<dbReference type="SUPFAM" id="SSF53790">
    <property type="entry name" value="Tetrapyrrole methylase"/>
    <property type="match status" value="1"/>
</dbReference>
<keyword evidence="10" id="KW-1185">Reference proteome</keyword>
<dbReference type="GO" id="GO:0032259">
    <property type="term" value="P:methylation"/>
    <property type="evidence" value="ECO:0007669"/>
    <property type="project" value="UniProtKB-KW"/>
</dbReference>
<name>A0A6N7XS88_9FIRM</name>
<dbReference type="Pfam" id="PF00590">
    <property type="entry name" value="TP_methylase"/>
    <property type="match status" value="1"/>
</dbReference>
<dbReference type="InterPro" id="IPR003043">
    <property type="entry name" value="Uropor_MeTrfase_CS"/>
</dbReference>
<dbReference type="RefSeq" id="WP_154438684.1">
    <property type="nucleotide sequence ID" value="NZ_JAHLPJ010000001.1"/>
</dbReference>
<evidence type="ECO:0000256" key="6">
    <source>
        <dbReference type="RuleBase" id="RU003960"/>
    </source>
</evidence>
<comment type="caution">
    <text evidence="9">The sequence shown here is derived from an EMBL/GenBank/DDBJ whole genome shotgun (WGS) entry which is preliminary data.</text>
</comment>
<dbReference type="FunFam" id="3.40.1010.10:FF:000001">
    <property type="entry name" value="Siroheme synthase"/>
    <property type="match status" value="1"/>
</dbReference>
<dbReference type="FunFam" id="3.30.950.10:FF:000001">
    <property type="entry name" value="Siroheme synthase"/>
    <property type="match status" value="1"/>
</dbReference>
<keyword evidence="3 6" id="KW-0808">Transferase</keyword>
<keyword evidence="2 6" id="KW-0489">Methyltransferase</keyword>
<dbReference type="PROSITE" id="PS00840">
    <property type="entry name" value="SUMT_2"/>
    <property type="match status" value="1"/>
</dbReference>
<protein>
    <recommendedName>
        <fullName evidence="1">uroporphyrinogen-III C-methyltransferase</fullName>
        <ecNumber evidence="1">2.1.1.107</ecNumber>
    </recommendedName>
</protein>
<dbReference type="InterPro" id="IPR006366">
    <property type="entry name" value="CobA/CysG_C"/>
</dbReference>
<organism evidence="9 10">
    <name type="scientific">Tissierella pigra</name>
    <dbReference type="NCBI Taxonomy" id="2607614"/>
    <lineage>
        <taxon>Bacteria</taxon>
        <taxon>Bacillati</taxon>
        <taxon>Bacillota</taxon>
        <taxon>Tissierellia</taxon>
        <taxon>Tissierellales</taxon>
        <taxon>Tissierellaceae</taxon>
        <taxon>Tissierella</taxon>
    </lineage>
</organism>
<dbReference type="EC" id="2.1.1.107" evidence="1"/>
<keyword evidence="5" id="KW-0627">Porphyrin biosynthesis</keyword>
<dbReference type="PANTHER" id="PTHR45790">
    <property type="entry name" value="SIROHEME SYNTHASE-RELATED"/>
    <property type="match status" value="1"/>
</dbReference>
<dbReference type="GO" id="GO:0004852">
    <property type="term" value="F:uroporphyrinogen-III synthase activity"/>
    <property type="evidence" value="ECO:0007669"/>
    <property type="project" value="InterPro"/>
</dbReference>
<evidence type="ECO:0000259" key="8">
    <source>
        <dbReference type="Pfam" id="PF02602"/>
    </source>
</evidence>
<reference evidence="9 10" key="1">
    <citation type="submission" date="2019-09" db="EMBL/GenBank/DDBJ databases">
        <title>In-depth cultivation of the pig gut microbiome towards novel bacterial diversity and tailored functional studies.</title>
        <authorList>
            <person name="Wylensek D."/>
            <person name="Hitch T.C.A."/>
            <person name="Clavel T."/>
        </authorList>
    </citation>
    <scope>NUCLEOTIDE SEQUENCE [LARGE SCALE GENOMIC DNA]</scope>
    <source>
        <strain evidence="9 10">WCA3-693-APC-4?</strain>
    </source>
</reference>
<dbReference type="CDD" id="cd11642">
    <property type="entry name" value="SUMT"/>
    <property type="match status" value="1"/>
</dbReference>
<evidence type="ECO:0000256" key="5">
    <source>
        <dbReference type="ARBA" id="ARBA00023244"/>
    </source>
</evidence>
<keyword evidence="4" id="KW-0949">S-adenosyl-L-methionine</keyword>
<gene>
    <name evidence="9" type="primary">cobA</name>
    <name evidence="9" type="ORF">FYJ83_02240</name>
</gene>
<dbReference type="InterPro" id="IPR014776">
    <property type="entry name" value="4pyrrole_Mease_sub2"/>
</dbReference>
<evidence type="ECO:0000256" key="1">
    <source>
        <dbReference type="ARBA" id="ARBA00012162"/>
    </source>
</evidence>
<proteinExistence type="inferred from homology"/>
<dbReference type="NCBIfam" id="NF004790">
    <property type="entry name" value="PRK06136.1"/>
    <property type="match status" value="1"/>
</dbReference>
<dbReference type="InterPro" id="IPR036108">
    <property type="entry name" value="4pyrrol_syn_uPrphyn_synt_sf"/>
</dbReference>
<comment type="similarity">
    <text evidence="6">Belongs to the precorrin methyltransferase family.</text>
</comment>
<dbReference type="Pfam" id="PF02602">
    <property type="entry name" value="HEM4"/>
    <property type="match status" value="1"/>
</dbReference>
<evidence type="ECO:0000313" key="9">
    <source>
        <dbReference type="EMBL" id="MSU00283.1"/>
    </source>
</evidence>
<evidence type="ECO:0000313" key="10">
    <source>
        <dbReference type="Proteomes" id="UP000469523"/>
    </source>
</evidence>
<evidence type="ECO:0000256" key="4">
    <source>
        <dbReference type="ARBA" id="ARBA00022691"/>
    </source>
</evidence>
<evidence type="ECO:0000256" key="3">
    <source>
        <dbReference type="ARBA" id="ARBA00022679"/>
    </source>
</evidence>
<dbReference type="AlphaFoldDB" id="A0A6N7XS88"/>
<dbReference type="PROSITE" id="PS00839">
    <property type="entry name" value="SUMT_1"/>
    <property type="match status" value="1"/>
</dbReference>
<feature type="domain" description="Tetrapyrrole methylase" evidence="7">
    <location>
        <begin position="4"/>
        <end position="214"/>
    </location>
</feature>
<dbReference type="InterPro" id="IPR014777">
    <property type="entry name" value="4pyrrole_Mease_sub1"/>
</dbReference>
<dbReference type="InterPro" id="IPR050161">
    <property type="entry name" value="Siro_Cobalamin_biosynth"/>
</dbReference>